<protein>
    <recommendedName>
        <fullName evidence="3">Alpha/beta hydrolase</fullName>
    </recommendedName>
</protein>
<dbReference type="eggNOG" id="COG0412">
    <property type="taxonomic scope" value="Bacteria"/>
</dbReference>
<dbReference type="EMBL" id="AONQ01000007">
    <property type="protein sequence ID" value="EME71258.1"/>
    <property type="molecule type" value="Genomic_DNA"/>
</dbReference>
<organism evidence="1 2">
    <name type="scientific">Paramagnetospirillum caucaseum</name>
    <dbReference type="NCBI Taxonomy" id="1244869"/>
    <lineage>
        <taxon>Bacteria</taxon>
        <taxon>Pseudomonadati</taxon>
        <taxon>Pseudomonadota</taxon>
        <taxon>Alphaproteobacteria</taxon>
        <taxon>Rhodospirillales</taxon>
        <taxon>Magnetospirillaceae</taxon>
        <taxon>Paramagnetospirillum</taxon>
    </lineage>
</organism>
<gene>
    <name evidence="1" type="ORF">H261_04293</name>
</gene>
<dbReference type="PATRIC" id="fig|1244869.3.peg.859"/>
<dbReference type="OrthoDB" id="6147935at2"/>
<dbReference type="STRING" id="1244869.H261_04293"/>
<dbReference type="InterPro" id="IPR029058">
    <property type="entry name" value="AB_hydrolase_fold"/>
</dbReference>
<dbReference type="Proteomes" id="UP000011744">
    <property type="component" value="Unassembled WGS sequence"/>
</dbReference>
<proteinExistence type="predicted"/>
<evidence type="ECO:0008006" key="3">
    <source>
        <dbReference type="Google" id="ProtNLM"/>
    </source>
</evidence>
<reference evidence="1 2" key="1">
    <citation type="journal article" date="2014" name="Genome Announc.">
        <title>Draft Genome Sequence of Magnetospirillum sp. Strain SO-1, a Freshwater Magnetotactic Bacterium Isolated from the Ol'khovka River, Russia.</title>
        <authorList>
            <person name="Grouzdev D.S."/>
            <person name="Dziuba M.V."/>
            <person name="Sukhacheva M.S."/>
            <person name="Mardanov A.V."/>
            <person name="Beletskiy A.V."/>
            <person name="Kuznetsov B.B."/>
            <person name="Skryabin K.G."/>
        </authorList>
    </citation>
    <scope>NUCLEOTIDE SEQUENCE [LARGE SCALE GENOMIC DNA]</scope>
    <source>
        <strain evidence="1 2">SO-1</strain>
    </source>
</reference>
<sequence length="364" mass="38308">MSEMPFQDKIPPPAARRNDRFRILFALLLILALGLVSPPGRRVFDTIRLMAALGGSPPPVAVRPLEYAGGRADLHGESGPVLVLLPGAAVAGKDDPRLVRFAAALVGAGWRVMVPDLLGARALTLSAADAGEVALAVRHAPGDRVAMAAISYAAIPAVLAALEPDVAARVAVMVAVGPPYDARRVIGFFTTGYWRGQRLEPNAYGKWVFVASNARRLSDSGDRTLLEAVARRRMGDPEAGIGDLVGRLGPQGKAVMALLDNADPARAPGLIDGLPPGIADEIGRLDLAARDLSAFAPEVLVIHGADDRIVPVGEGEALAAALPHGRFYRLGNLAHADLSAAGLADGWTLGRAVYRLLEWRDRMG</sequence>
<accession>M3AEJ6</accession>
<dbReference type="SUPFAM" id="SSF53474">
    <property type="entry name" value="alpha/beta-Hydrolases"/>
    <property type="match status" value="1"/>
</dbReference>
<dbReference type="Gene3D" id="3.40.50.1820">
    <property type="entry name" value="alpha/beta hydrolase"/>
    <property type="match status" value="1"/>
</dbReference>
<dbReference type="AlphaFoldDB" id="M3AEJ6"/>
<evidence type="ECO:0000313" key="2">
    <source>
        <dbReference type="Proteomes" id="UP000011744"/>
    </source>
</evidence>
<evidence type="ECO:0000313" key="1">
    <source>
        <dbReference type="EMBL" id="EME71258.1"/>
    </source>
</evidence>
<comment type="caution">
    <text evidence="1">The sequence shown here is derived from an EMBL/GenBank/DDBJ whole genome shotgun (WGS) entry which is preliminary data.</text>
</comment>
<name>M3AEJ6_9PROT</name>
<dbReference type="RefSeq" id="WP_008614735.1">
    <property type="nucleotide sequence ID" value="NZ_AONQ01000007.1"/>
</dbReference>
<keyword evidence="2" id="KW-1185">Reference proteome</keyword>